<gene>
    <name evidence="8" type="primary">tutl_6</name>
    <name evidence="8" type="ORF">g.63739</name>
</gene>
<dbReference type="Gene3D" id="2.60.40.10">
    <property type="entry name" value="Immunoglobulins"/>
    <property type="match status" value="6"/>
</dbReference>
<keyword evidence="3" id="KW-0472">Membrane</keyword>
<evidence type="ECO:0000313" key="8">
    <source>
        <dbReference type="EMBL" id="JAQ17273.1"/>
    </source>
</evidence>
<dbReference type="InterPro" id="IPR003961">
    <property type="entry name" value="FN3_dom"/>
</dbReference>
<dbReference type="InterPro" id="IPR003598">
    <property type="entry name" value="Ig_sub2"/>
</dbReference>
<evidence type="ECO:0000256" key="2">
    <source>
        <dbReference type="ARBA" id="ARBA00023157"/>
    </source>
</evidence>
<feature type="domain" description="Fibronectin type-III" evidence="6">
    <location>
        <begin position="534"/>
        <end position="641"/>
    </location>
</feature>
<feature type="domain" description="Ig-like" evidence="5">
    <location>
        <begin position="230"/>
        <end position="327"/>
    </location>
</feature>
<dbReference type="PANTHER" id="PTHR44170">
    <property type="entry name" value="PROTEIN SIDEKICK"/>
    <property type="match status" value="1"/>
</dbReference>
<feature type="domain" description="Ig-like" evidence="5">
    <location>
        <begin position="135"/>
        <end position="225"/>
    </location>
</feature>
<dbReference type="InterPro" id="IPR013783">
    <property type="entry name" value="Ig-like_fold"/>
</dbReference>
<dbReference type="InterPro" id="IPR007110">
    <property type="entry name" value="Ig-like_dom"/>
</dbReference>
<dbReference type="InterPro" id="IPR003599">
    <property type="entry name" value="Ig_sub"/>
</dbReference>
<feature type="chain" id="PRO_5015042162" evidence="4">
    <location>
        <begin position="20"/>
        <end position="678"/>
    </location>
</feature>
<keyword evidence="2" id="KW-1015">Disulfide bond</keyword>
<protein>
    <submittedName>
        <fullName evidence="8">Protein turtle</fullName>
    </submittedName>
</protein>
<keyword evidence="3" id="KW-1133">Transmembrane helix</keyword>
<dbReference type="SUPFAM" id="SSF49265">
    <property type="entry name" value="Fibronectin type III"/>
    <property type="match status" value="1"/>
</dbReference>
<keyword evidence="3" id="KW-0812">Transmembrane</keyword>
<keyword evidence="4" id="KW-0732">Signal</keyword>
<dbReference type="CDD" id="cd00063">
    <property type="entry name" value="FN3"/>
    <property type="match status" value="2"/>
</dbReference>
<evidence type="ECO:0000259" key="5">
    <source>
        <dbReference type="PROSITE" id="PS50835"/>
    </source>
</evidence>
<proteinExistence type="predicted"/>
<evidence type="ECO:0000256" key="4">
    <source>
        <dbReference type="SAM" id="SignalP"/>
    </source>
</evidence>
<sequence length="678" mass="75116">MLSSLALLLLLAFYVGGTGMQEEEKKPVFLSAMVGESVIFSCNLDFPRDVVVPYTLNWNRGNEKIVSIQDGVLVYAKEGYVGRVSNSVHGNRADLNLSAVRKPDEGWFECRLFFPNRSPPTRLNGTWFHLSVLGSELMGVPPINQTVAEGNEARLECVSKDPNARVVWYKDNEYLSNIDELQVRASTSPEGTLTLISTTPNDIGWYKCEVISTTGQIQSASAFLNVHYKARVVHTPRQVFLPIGRPGAIECTYMANPPVTRMRWEKDGFLFDPFNVPGAVSRRNGTLYFSKYSLAFEKVEESHGGDYTCTPNNELGTMGPSPLIKVMVQHPPVFTVTPHNMYLRKPGDTIHMTCDALDGSTRPTIVWFKKDGSPMPSDRTVMNGGNLTISDIKETDQGMYQCVASNEAATISADTELFIETNLPRGPHNLTGEATSNSVSLAWRSGVMINSAQYSVWVRAVPSQEWRMTKVTGSKATIHNLKPGREYEFMVLSQDHDGAGMFSRPFRIFTKGAPIQTHPNLPAENAIEQKGEISIGAPRGVAVTSSIEGFTLSWKPPLTEGTTEIDHYSVTLRESVSEDENEVYEGNNIVQTTQETSLYVGELKDSVIYSIQIRAVTSDSMESPPAEIVLHVPPVTQVAAASLWFAALVGFLLATVIICFYTNRLYVRNQIDILKSRR</sequence>
<evidence type="ECO:0000313" key="7">
    <source>
        <dbReference type="EMBL" id="JAG62354.1"/>
    </source>
</evidence>
<evidence type="ECO:0000256" key="1">
    <source>
        <dbReference type="ARBA" id="ARBA00022737"/>
    </source>
</evidence>
<dbReference type="Pfam" id="PF00041">
    <property type="entry name" value="fn3"/>
    <property type="match status" value="2"/>
</dbReference>
<feature type="signal peptide" evidence="4">
    <location>
        <begin position="1"/>
        <end position="19"/>
    </location>
</feature>
<dbReference type="SUPFAM" id="SSF48726">
    <property type="entry name" value="Immunoglobulin"/>
    <property type="match status" value="4"/>
</dbReference>
<dbReference type="EMBL" id="GDHC01001356">
    <property type="protein sequence ID" value="JAQ17273.1"/>
    <property type="molecule type" value="Transcribed_RNA"/>
</dbReference>
<dbReference type="SMART" id="SM00408">
    <property type="entry name" value="IGc2"/>
    <property type="match status" value="3"/>
</dbReference>
<dbReference type="EMBL" id="GBRD01003467">
    <property type="protein sequence ID" value="JAG62354.1"/>
    <property type="molecule type" value="Transcribed_RNA"/>
</dbReference>
<reference evidence="8" key="2">
    <citation type="journal article" date="2016" name="Gigascience">
        <title>De novo construction of an expanded transcriptome assembly for the western tarnished plant bug, Lygus hesperus.</title>
        <authorList>
            <person name="Tassone E.E."/>
            <person name="Geib S.M."/>
            <person name="Hall B."/>
            <person name="Fabrick J.A."/>
            <person name="Brent C.S."/>
            <person name="Hull J.J."/>
        </authorList>
    </citation>
    <scope>NUCLEOTIDE SEQUENCE</scope>
</reference>
<dbReference type="PROSITE" id="PS50835">
    <property type="entry name" value="IG_LIKE"/>
    <property type="match status" value="3"/>
</dbReference>
<dbReference type="PANTHER" id="PTHR44170:SF6">
    <property type="entry name" value="CONTACTIN"/>
    <property type="match status" value="1"/>
</dbReference>
<feature type="domain" description="Fibronectin type-III" evidence="6">
    <location>
        <begin position="423"/>
        <end position="513"/>
    </location>
</feature>
<dbReference type="GO" id="GO:0098609">
    <property type="term" value="P:cell-cell adhesion"/>
    <property type="evidence" value="ECO:0007669"/>
    <property type="project" value="TreeGrafter"/>
</dbReference>
<dbReference type="InterPro" id="IPR036179">
    <property type="entry name" value="Ig-like_dom_sf"/>
</dbReference>
<organism evidence="7">
    <name type="scientific">Lygus hesperus</name>
    <name type="common">Western plant bug</name>
    <dbReference type="NCBI Taxonomy" id="30085"/>
    <lineage>
        <taxon>Eukaryota</taxon>
        <taxon>Metazoa</taxon>
        <taxon>Ecdysozoa</taxon>
        <taxon>Arthropoda</taxon>
        <taxon>Hexapoda</taxon>
        <taxon>Insecta</taxon>
        <taxon>Pterygota</taxon>
        <taxon>Neoptera</taxon>
        <taxon>Paraneoptera</taxon>
        <taxon>Hemiptera</taxon>
        <taxon>Heteroptera</taxon>
        <taxon>Panheteroptera</taxon>
        <taxon>Cimicomorpha</taxon>
        <taxon>Miridae</taxon>
        <taxon>Mirini</taxon>
        <taxon>Lygus</taxon>
    </lineage>
</organism>
<feature type="transmembrane region" description="Helical" evidence="3">
    <location>
        <begin position="643"/>
        <end position="667"/>
    </location>
</feature>
<name>A0A0K8T9Z0_LYGHE</name>
<accession>A0A0K8T9Z0</accession>
<evidence type="ECO:0000259" key="6">
    <source>
        <dbReference type="PROSITE" id="PS50853"/>
    </source>
</evidence>
<keyword evidence="1" id="KW-0677">Repeat</keyword>
<dbReference type="SMART" id="SM00409">
    <property type="entry name" value="IG"/>
    <property type="match status" value="4"/>
</dbReference>
<reference evidence="7" key="1">
    <citation type="submission" date="2014-09" db="EMBL/GenBank/DDBJ databases">
        <authorList>
            <person name="Magalhaes I.L.F."/>
            <person name="Oliveira U."/>
            <person name="Santos F.R."/>
            <person name="Vidigal T.H.D.A."/>
            <person name="Brescovit A.D."/>
            <person name="Santos A.J."/>
        </authorList>
    </citation>
    <scope>NUCLEOTIDE SEQUENCE</scope>
</reference>
<dbReference type="AlphaFoldDB" id="A0A0K8T9Z0"/>
<dbReference type="InterPro" id="IPR036116">
    <property type="entry name" value="FN3_sf"/>
</dbReference>
<evidence type="ECO:0000256" key="3">
    <source>
        <dbReference type="SAM" id="Phobius"/>
    </source>
</evidence>
<dbReference type="SMART" id="SM00060">
    <property type="entry name" value="FN3"/>
    <property type="match status" value="2"/>
</dbReference>
<dbReference type="FunFam" id="2.60.40.10:FF:001149">
    <property type="entry name" value="Turtle, isoform H"/>
    <property type="match status" value="1"/>
</dbReference>
<dbReference type="EMBL" id="GBRD01003470">
    <property type="protein sequence ID" value="JAG62351.1"/>
    <property type="molecule type" value="Transcribed_RNA"/>
</dbReference>
<dbReference type="PROSITE" id="PS50853">
    <property type="entry name" value="FN3"/>
    <property type="match status" value="2"/>
</dbReference>
<feature type="domain" description="Ig-like" evidence="5">
    <location>
        <begin position="332"/>
        <end position="412"/>
    </location>
</feature>
<dbReference type="Pfam" id="PF13927">
    <property type="entry name" value="Ig_3"/>
    <property type="match status" value="2"/>
</dbReference>